<dbReference type="GO" id="GO:0003677">
    <property type="term" value="F:DNA binding"/>
    <property type="evidence" value="ECO:0007669"/>
    <property type="project" value="UniProtKB-UniRule"/>
</dbReference>
<dbReference type="EC" id="2.7.7.6" evidence="5"/>
<evidence type="ECO:0000256" key="4">
    <source>
        <dbReference type="ARBA" id="ARBA00023163"/>
    </source>
</evidence>
<name>A0A0R1HPB3_9LACO</name>
<dbReference type="OrthoDB" id="2147503at2"/>
<comment type="function">
    <text evidence="5">A non-essential component of RNA polymerase (RNAP).</text>
</comment>
<sequence length="72" mass="8436">MIFKVYYQETQDRNPQREETKSLFLEASSEIEAQSIVGQQTTHNIEFIETLSEKALAYEKENPAFEITEFSE</sequence>
<dbReference type="GO" id="GO:0000428">
    <property type="term" value="C:DNA-directed RNA polymerase complex"/>
    <property type="evidence" value="ECO:0007669"/>
    <property type="project" value="UniProtKB-KW"/>
</dbReference>
<dbReference type="NCBIfam" id="NF010188">
    <property type="entry name" value="PRK13667.1"/>
    <property type="match status" value="1"/>
</dbReference>
<evidence type="ECO:0000313" key="7">
    <source>
        <dbReference type="Proteomes" id="UP000051450"/>
    </source>
</evidence>
<keyword evidence="1 5" id="KW-0240">DNA-directed RNA polymerase</keyword>
<dbReference type="RefSeq" id="WP_057973894.1">
    <property type="nucleotide sequence ID" value="NZ_AZDI01000002.1"/>
</dbReference>
<dbReference type="Pfam" id="PF07288">
    <property type="entry name" value="RpoY"/>
    <property type="match status" value="1"/>
</dbReference>
<dbReference type="AlphaFoldDB" id="A0A0R1HPB3"/>
<dbReference type="EMBL" id="AZDI01000002">
    <property type="protein sequence ID" value="KRK46323.1"/>
    <property type="molecule type" value="Genomic_DNA"/>
</dbReference>
<comment type="catalytic activity">
    <reaction evidence="5">
        <text>RNA(n) + a ribonucleoside 5'-triphosphate = RNA(n+1) + diphosphate</text>
        <dbReference type="Rhea" id="RHEA:21248"/>
        <dbReference type="Rhea" id="RHEA-COMP:14527"/>
        <dbReference type="Rhea" id="RHEA-COMP:17342"/>
        <dbReference type="ChEBI" id="CHEBI:33019"/>
        <dbReference type="ChEBI" id="CHEBI:61557"/>
        <dbReference type="ChEBI" id="CHEBI:140395"/>
        <dbReference type="EC" id="2.7.7.6"/>
    </reaction>
</comment>
<gene>
    <name evidence="5" type="primary">rpoY</name>
    <name evidence="6" type="ORF">FC66_GL000826</name>
</gene>
<accession>A0A0R1HPB3</accession>
<organism evidence="6 7">
    <name type="scientific">Dellaglioa algida DSM 15638</name>
    <dbReference type="NCBI Taxonomy" id="1423719"/>
    <lineage>
        <taxon>Bacteria</taxon>
        <taxon>Bacillati</taxon>
        <taxon>Bacillota</taxon>
        <taxon>Bacilli</taxon>
        <taxon>Lactobacillales</taxon>
        <taxon>Lactobacillaceae</taxon>
        <taxon>Dellaglioa</taxon>
    </lineage>
</organism>
<dbReference type="PATRIC" id="fig|1423719.4.peg.838"/>
<dbReference type="STRING" id="1423719.FC66_GL000826"/>
<dbReference type="HAMAP" id="MF_01553">
    <property type="entry name" value="RNApol_bact_RpoY"/>
    <property type="match status" value="1"/>
</dbReference>
<keyword evidence="4 5" id="KW-0804">Transcription</keyword>
<evidence type="ECO:0000256" key="5">
    <source>
        <dbReference type="HAMAP-Rule" id="MF_01553"/>
    </source>
</evidence>
<keyword evidence="3 5" id="KW-0548">Nucleotidyltransferase</keyword>
<comment type="caution">
    <text evidence="6">The sequence shown here is derived from an EMBL/GenBank/DDBJ whole genome shotgun (WGS) entry which is preliminary data.</text>
</comment>
<reference evidence="6 7" key="1">
    <citation type="journal article" date="2015" name="Genome Announc.">
        <title>Expanding the biotechnology potential of lactobacilli through comparative genomics of 213 strains and associated genera.</title>
        <authorList>
            <person name="Sun Z."/>
            <person name="Harris H.M."/>
            <person name="McCann A."/>
            <person name="Guo C."/>
            <person name="Argimon S."/>
            <person name="Zhang W."/>
            <person name="Yang X."/>
            <person name="Jeffery I.B."/>
            <person name="Cooney J.C."/>
            <person name="Kagawa T.F."/>
            <person name="Liu W."/>
            <person name="Song Y."/>
            <person name="Salvetti E."/>
            <person name="Wrobel A."/>
            <person name="Rasinkangas P."/>
            <person name="Parkhill J."/>
            <person name="Rea M.C."/>
            <person name="O'Sullivan O."/>
            <person name="Ritari J."/>
            <person name="Douillard F.P."/>
            <person name="Paul Ross R."/>
            <person name="Yang R."/>
            <person name="Briner A.E."/>
            <person name="Felis G.E."/>
            <person name="de Vos W.M."/>
            <person name="Barrangou R."/>
            <person name="Klaenhammer T.R."/>
            <person name="Caufield P.W."/>
            <person name="Cui Y."/>
            <person name="Zhang H."/>
            <person name="O'Toole P.W."/>
        </authorList>
    </citation>
    <scope>NUCLEOTIDE SEQUENCE [LARGE SCALE GENOMIC DNA]</scope>
    <source>
        <strain evidence="6 7">DSM 15638</strain>
    </source>
</reference>
<keyword evidence="7" id="KW-1185">Reference proteome</keyword>
<dbReference type="Gene3D" id="3.10.20.730">
    <property type="entry name" value="RNAP, epsilon subunit-like"/>
    <property type="match status" value="1"/>
</dbReference>
<dbReference type="GO" id="GO:0003899">
    <property type="term" value="F:DNA-directed RNA polymerase activity"/>
    <property type="evidence" value="ECO:0007669"/>
    <property type="project" value="UniProtKB-UniRule"/>
</dbReference>
<comment type="similarity">
    <text evidence="5">Belongs to the RNA polymerase subunit epsilon family.</text>
</comment>
<dbReference type="InterPro" id="IPR009907">
    <property type="entry name" value="RpoY"/>
</dbReference>
<evidence type="ECO:0000256" key="2">
    <source>
        <dbReference type="ARBA" id="ARBA00022679"/>
    </source>
</evidence>
<protein>
    <recommendedName>
        <fullName evidence="5">DNA-directed RNA polymerase subunit epsilon</fullName>
        <shortName evidence="5">RNAP epsilon subunit</shortName>
        <ecNumber evidence="5">2.7.7.6</ecNumber>
    </recommendedName>
    <alternativeName>
        <fullName evidence="5">RNA polymerase epsilon subunit</fullName>
    </alternativeName>
    <alternativeName>
        <fullName evidence="5">Transcriptase subunit epsilon</fullName>
    </alternativeName>
</protein>
<evidence type="ECO:0000256" key="3">
    <source>
        <dbReference type="ARBA" id="ARBA00022695"/>
    </source>
</evidence>
<keyword evidence="2 5" id="KW-0808">Transferase</keyword>
<evidence type="ECO:0000256" key="1">
    <source>
        <dbReference type="ARBA" id="ARBA00022478"/>
    </source>
</evidence>
<dbReference type="GO" id="GO:0006351">
    <property type="term" value="P:DNA-templated transcription"/>
    <property type="evidence" value="ECO:0007669"/>
    <property type="project" value="UniProtKB-UniRule"/>
</dbReference>
<comment type="subunit">
    <text evidence="5">RNAP is composed of a core of 2 alpha, a beta and a beta' subunit. The core is associated with a delta subunit, and at least one of epsilon or omega. When a sigma factor is associated with the core the holoenzyme is formed, which can initiate transcription.</text>
</comment>
<evidence type="ECO:0000313" key="6">
    <source>
        <dbReference type="EMBL" id="KRK46323.1"/>
    </source>
</evidence>
<proteinExistence type="inferred from homology"/>
<dbReference type="Proteomes" id="UP000051450">
    <property type="component" value="Unassembled WGS sequence"/>
</dbReference>